<evidence type="ECO:0000256" key="2">
    <source>
        <dbReference type="ARBA" id="ARBA00022692"/>
    </source>
</evidence>
<comment type="caution">
    <text evidence="6">The sequence shown here is derived from an EMBL/GenBank/DDBJ whole genome shotgun (WGS) entry which is preliminary data.</text>
</comment>
<dbReference type="EMBL" id="BAABDF010000001">
    <property type="protein sequence ID" value="GAA3854355.1"/>
    <property type="molecule type" value="Genomic_DNA"/>
</dbReference>
<accession>A0ABP7JV41</accession>
<keyword evidence="2 5" id="KW-0812">Transmembrane</keyword>
<feature type="transmembrane region" description="Helical" evidence="5">
    <location>
        <begin position="104"/>
        <end position="126"/>
    </location>
</feature>
<dbReference type="Gene3D" id="1.20.120.550">
    <property type="entry name" value="Membrane associated eicosanoid/glutathione metabolism-like domain"/>
    <property type="match status" value="1"/>
</dbReference>
<evidence type="ECO:0000256" key="5">
    <source>
        <dbReference type="SAM" id="Phobius"/>
    </source>
</evidence>
<evidence type="ECO:0000313" key="7">
    <source>
        <dbReference type="Proteomes" id="UP001399917"/>
    </source>
</evidence>
<reference evidence="7" key="1">
    <citation type="journal article" date="2019" name="Int. J. Syst. Evol. Microbiol.">
        <title>The Global Catalogue of Microorganisms (GCM) 10K type strain sequencing project: providing services to taxonomists for standard genome sequencing and annotation.</title>
        <authorList>
            <consortium name="The Broad Institute Genomics Platform"/>
            <consortium name="The Broad Institute Genome Sequencing Center for Infectious Disease"/>
            <person name="Wu L."/>
            <person name="Ma J."/>
        </authorList>
    </citation>
    <scope>NUCLEOTIDE SEQUENCE [LARGE SCALE GENOMIC DNA]</scope>
    <source>
        <strain evidence="7">JCM 17190</strain>
    </source>
</reference>
<dbReference type="InterPro" id="IPR023352">
    <property type="entry name" value="MAPEG-like_dom_sf"/>
</dbReference>
<protein>
    <recommendedName>
        <fullName evidence="8">MAPEG family protein</fullName>
    </recommendedName>
</protein>
<evidence type="ECO:0000256" key="3">
    <source>
        <dbReference type="ARBA" id="ARBA00022989"/>
    </source>
</evidence>
<gene>
    <name evidence="6" type="ORF">GCM10022404_02110</name>
</gene>
<evidence type="ECO:0000313" key="6">
    <source>
        <dbReference type="EMBL" id="GAA3854355.1"/>
    </source>
</evidence>
<feature type="transmembrane region" description="Helical" evidence="5">
    <location>
        <begin position="6"/>
        <end position="24"/>
    </location>
</feature>
<proteinExistence type="predicted"/>
<name>A0ABP7JV41_9RHOB</name>
<evidence type="ECO:0000256" key="4">
    <source>
        <dbReference type="ARBA" id="ARBA00023136"/>
    </source>
</evidence>
<evidence type="ECO:0008006" key="8">
    <source>
        <dbReference type="Google" id="ProtNLM"/>
    </source>
</evidence>
<dbReference type="Pfam" id="PF01124">
    <property type="entry name" value="MAPEG"/>
    <property type="match status" value="1"/>
</dbReference>
<keyword evidence="3 5" id="KW-1133">Transmembrane helix</keyword>
<dbReference type="Proteomes" id="UP001399917">
    <property type="component" value="Unassembled WGS sequence"/>
</dbReference>
<dbReference type="PANTHER" id="PTHR35814:SF1">
    <property type="entry name" value="GLUTATHIONE S-TRANSFERASE-RELATED"/>
    <property type="match status" value="1"/>
</dbReference>
<organism evidence="6 7">
    <name type="scientific">Celeribacter arenosi</name>
    <dbReference type="NCBI Taxonomy" id="792649"/>
    <lineage>
        <taxon>Bacteria</taxon>
        <taxon>Pseudomonadati</taxon>
        <taxon>Pseudomonadota</taxon>
        <taxon>Alphaproteobacteria</taxon>
        <taxon>Rhodobacterales</taxon>
        <taxon>Roseobacteraceae</taxon>
        <taxon>Celeribacter</taxon>
    </lineage>
</organism>
<evidence type="ECO:0000256" key="1">
    <source>
        <dbReference type="ARBA" id="ARBA00004370"/>
    </source>
</evidence>
<keyword evidence="7" id="KW-1185">Reference proteome</keyword>
<feature type="transmembrane region" description="Helical" evidence="5">
    <location>
        <begin position="74"/>
        <end position="92"/>
    </location>
</feature>
<dbReference type="InterPro" id="IPR001129">
    <property type="entry name" value="Membr-assoc_MAPEG"/>
</dbReference>
<dbReference type="RefSeq" id="WP_344842260.1">
    <property type="nucleotide sequence ID" value="NZ_BAABDF010000001.1"/>
</dbReference>
<keyword evidence="4 5" id="KW-0472">Membrane</keyword>
<dbReference type="SUPFAM" id="SSF161084">
    <property type="entry name" value="MAPEG domain-like"/>
    <property type="match status" value="1"/>
</dbReference>
<sequence>MFPITTIYAALAGLFLFYISLRVSMGRGKHKLSLGDGGDKDMIKRVRQQGNFTEYAPMTLILMALAEAQGTPAGVLHAIGIALVLSRLGHFFGMFGGKLYPLRLWGMLATYALLAALSLGLLGHAML</sequence>
<dbReference type="PANTHER" id="PTHR35814">
    <property type="match status" value="1"/>
</dbReference>
<comment type="subcellular location">
    <subcellularLocation>
        <location evidence="1">Membrane</location>
    </subcellularLocation>
</comment>